<dbReference type="EMBL" id="CP000271">
    <property type="protein sequence ID" value="ABE34958.1"/>
    <property type="molecule type" value="Genomic_DNA"/>
</dbReference>
<reference evidence="1 2" key="1">
    <citation type="journal article" date="2006" name="Proc. Natl. Acad. Sci. U.S.A.">
        <title>Burkholderia xenovorans LB400 harbors a multi-replicon, 9.73-Mbp genome shaped for versatility.</title>
        <authorList>
            <person name="Chain P.S."/>
            <person name="Denef V.J."/>
            <person name="Konstantinidis K.T."/>
            <person name="Vergez L.M."/>
            <person name="Agullo L."/>
            <person name="Reyes V.L."/>
            <person name="Hauser L."/>
            <person name="Cordova M."/>
            <person name="Gomez L."/>
            <person name="Gonzalez M."/>
            <person name="Land M."/>
            <person name="Lao V."/>
            <person name="Larimer F."/>
            <person name="LiPuma J.J."/>
            <person name="Mahenthiralingam E."/>
            <person name="Malfatti S.A."/>
            <person name="Marx C.J."/>
            <person name="Parnell J.J."/>
            <person name="Ramette A."/>
            <person name="Richardson P."/>
            <person name="Seeger M."/>
            <person name="Smith D."/>
            <person name="Spilker T."/>
            <person name="Sul W.J."/>
            <person name="Tsoi T.V."/>
            <person name="Ulrich L.E."/>
            <person name="Zhulin I.B."/>
            <person name="Tiedje J.M."/>
        </authorList>
    </citation>
    <scope>NUCLEOTIDE SEQUENCE [LARGE SCALE GENOMIC DNA]</scope>
    <source>
        <strain evidence="1 2">LB400</strain>
    </source>
</reference>
<dbReference type="KEGG" id="bxe:Bxe_B0996"/>
<dbReference type="STRING" id="266265.Bxe_B0996"/>
<sequence length="195" mass="22356">MSPCTRRCEAGQRVLLYANCRRALHRSLEWFALHQYTCVCTAYDTNGVTGLMKIVCDVYRSRKATNNQRPMTANNARRAAIDGPRAVRNRDRTAREGIGGFLSWTRRGGVRMTSLNGTRFIRVYPGYPRSMPRRGDTTSAWLATRLITAVPERRIRRTGRRDPSFCNWAHDYALRVVLRCIALHCSVPWIERGPP</sequence>
<protein>
    <submittedName>
        <fullName evidence="1">Uncharacterized protein</fullName>
    </submittedName>
</protein>
<name>Q13LT1_PARXL</name>
<organism evidence="1 2">
    <name type="scientific">Paraburkholderia xenovorans (strain LB400)</name>
    <dbReference type="NCBI Taxonomy" id="266265"/>
    <lineage>
        <taxon>Bacteria</taxon>
        <taxon>Pseudomonadati</taxon>
        <taxon>Pseudomonadota</taxon>
        <taxon>Betaproteobacteria</taxon>
        <taxon>Burkholderiales</taxon>
        <taxon>Burkholderiaceae</taxon>
        <taxon>Paraburkholderia</taxon>
    </lineage>
</organism>
<dbReference type="Proteomes" id="UP000001817">
    <property type="component" value="Chromosome 2"/>
</dbReference>
<gene>
    <name evidence="1" type="ORF">Bxe_B0996</name>
</gene>
<evidence type="ECO:0000313" key="2">
    <source>
        <dbReference type="Proteomes" id="UP000001817"/>
    </source>
</evidence>
<evidence type="ECO:0000313" key="1">
    <source>
        <dbReference type="EMBL" id="ABE34958.1"/>
    </source>
</evidence>
<proteinExistence type="predicted"/>
<keyword evidence="2" id="KW-1185">Reference proteome</keyword>
<accession>Q13LT1</accession>
<dbReference type="AlphaFoldDB" id="Q13LT1"/>